<sequence length="186" mass="18530">MIRRQGPLRAALRVAWWRAPADVVAPGGASPLESTAEMSRACTAARTSLRMCSLRLLASESDPDLWAALRLRSARACVLRLPLDPVLGPRILFGNADAGGSLRLLPPWGAAAAVTAAAGTVAAVAAAALAPAAVAAVVTVAGTPATAAAVADAVDMAWGVQSLSSASSSEEEGEGGPLCQKAPAGG</sequence>
<organism evidence="2 3">
    <name type="scientific">Cymbomonas tetramitiformis</name>
    <dbReference type="NCBI Taxonomy" id="36881"/>
    <lineage>
        <taxon>Eukaryota</taxon>
        <taxon>Viridiplantae</taxon>
        <taxon>Chlorophyta</taxon>
        <taxon>Pyramimonadophyceae</taxon>
        <taxon>Pyramimonadales</taxon>
        <taxon>Pyramimonadaceae</taxon>
        <taxon>Cymbomonas</taxon>
    </lineage>
</organism>
<name>A0AAE0G9R7_9CHLO</name>
<feature type="region of interest" description="Disordered" evidence="1">
    <location>
        <begin position="165"/>
        <end position="186"/>
    </location>
</feature>
<evidence type="ECO:0000256" key="1">
    <source>
        <dbReference type="SAM" id="MobiDB-lite"/>
    </source>
</evidence>
<dbReference type="EMBL" id="LGRX02008447">
    <property type="protein sequence ID" value="KAK3273486.1"/>
    <property type="molecule type" value="Genomic_DNA"/>
</dbReference>
<protein>
    <submittedName>
        <fullName evidence="2">Uncharacterized protein</fullName>
    </submittedName>
</protein>
<evidence type="ECO:0000313" key="2">
    <source>
        <dbReference type="EMBL" id="KAK3273486.1"/>
    </source>
</evidence>
<evidence type="ECO:0000313" key="3">
    <source>
        <dbReference type="Proteomes" id="UP001190700"/>
    </source>
</evidence>
<comment type="caution">
    <text evidence="2">The sequence shown here is derived from an EMBL/GenBank/DDBJ whole genome shotgun (WGS) entry which is preliminary data.</text>
</comment>
<proteinExistence type="predicted"/>
<accession>A0AAE0G9R7</accession>
<gene>
    <name evidence="2" type="ORF">CYMTET_18278</name>
</gene>
<dbReference type="AlphaFoldDB" id="A0AAE0G9R7"/>
<dbReference type="Proteomes" id="UP001190700">
    <property type="component" value="Unassembled WGS sequence"/>
</dbReference>
<reference evidence="2 3" key="1">
    <citation type="journal article" date="2015" name="Genome Biol. Evol.">
        <title>Comparative Genomics of a Bacterivorous Green Alga Reveals Evolutionary Causalities and Consequences of Phago-Mixotrophic Mode of Nutrition.</title>
        <authorList>
            <person name="Burns J.A."/>
            <person name="Paasch A."/>
            <person name="Narechania A."/>
            <person name="Kim E."/>
        </authorList>
    </citation>
    <scope>NUCLEOTIDE SEQUENCE [LARGE SCALE GENOMIC DNA]</scope>
    <source>
        <strain evidence="2 3">PLY_AMNH</strain>
    </source>
</reference>
<keyword evidence="3" id="KW-1185">Reference proteome</keyword>